<protein>
    <submittedName>
        <fullName evidence="4">Glycoside hydrolase family 95 protein</fullName>
    </submittedName>
</protein>
<dbReference type="EMBL" id="JAUOEK010000172">
    <property type="protein sequence ID" value="MDO5971795.1"/>
    <property type="molecule type" value="Genomic_DNA"/>
</dbReference>
<dbReference type="PANTHER" id="PTHR31084:SF0">
    <property type="entry name" value="ALPHA-L-FUCOSIDASE 2"/>
    <property type="match status" value="1"/>
</dbReference>
<dbReference type="GO" id="GO:0016787">
    <property type="term" value="F:hydrolase activity"/>
    <property type="evidence" value="ECO:0007669"/>
    <property type="project" value="UniProtKB-KW"/>
</dbReference>
<keyword evidence="4" id="KW-0378">Hydrolase</keyword>
<dbReference type="RefSeq" id="WP_303279509.1">
    <property type="nucleotide sequence ID" value="NZ_JAUOEK010000172.1"/>
</dbReference>
<evidence type="ECO:0000259" key="3">
    <source>
        <dbReference type="Pfam" id="PF22124"/>
    </source>
</evidence>
<keyword evidence="5" id="KW-1185">Reference proteome</keyword>
<accession>A0ABT8WF84</accession>
<dbReference type="PIRSF" id="PIRSF007663">
    <property type="entry name" value="UCP007663"/>
    <property type="match status" value="1"/>
</dbReference>
<dbReference type="InterPro" id="IPR049053">
    <property type="entry name" value="AFCA-like_C"/>
</dbReference>
<dbReference type="InterPro" id="IPR027414">
    <property type="entry name" value="GH95_N_dom"/>
</dbReference>
<proteinExistence type="predicted"/>
<organism evidence="4 5">
    <name type="scientific">Flavivirga aquimarina</name>
    <dbReference type="NCBI Taxonomy" id="2027862"/>
    <lineage>
        <taxon>Bacteria</taxon>
        <taxon>Pseudomonadati</taxon>
        <taxon>Bacteroidota</taxon>
        <taxon>Flavobacteriia</taxon>
        <taxon>Flavobacteriales</taxon>
        <taxon>Flavobacteriaceae</taxon>
        <taxon>Flavivirga</taxon>
    </lineage>
</organism>
<comment type="caution">
    <text evidence="4">The sequence shown here is derived from an EMBL/GenBank/DDBJ whole genome shotgun (WGS) entry which is preliminary data.</text>
</comment>
<dbReference type="Gene3D" id="2.70.98.50">
    <property type="entry name" value="putative glycoside hydrolase family protein from bacillus halodurans"/>
    <property type="match status" value="1"/>
</dbReference>
<name>A0ABT8WF84_9FLAO</name>
<evidence type="ECO:0000313" key="4">
    <source>
        <dbReference type="EMBL" id="MDO5971795.1"/>
    </source>
</evidence>
<evidence type="ECO:0000259" key="2">
    <source>
        <dbReference type="Pfam" id="PF21307"/>
    </source>
</evidence>
<dbReference type="InterPro" id="IPR054363">
    <property type="entry name" value="GH95_cat"/>
</dbReference>
<dbReference type="Pfam" id="PF21307">
    <property type="entry name" value="Glyco_hydro_95_C"/>
    <property type="match status" value="1"/>
</dbReference>
<dbReference type="SUPFAM" id="SSF48208">
    <property type="entry name" value="Six-hairpin glycosidases"/>
    <property type="match status" value="1"/>
</dbReference>
<feature type="domain" description="Glycosyl hydrolase family 95 N-terminal" evidence="1">
    <location>
        <begin position="36"/>
        <end position="283"/>
    </location>
</feature>
<dbReference type="InterPro" id="IPR008928">
    <property type="entry name" value="6-hairpin_glycosidase_sf"/>
</dbReference>
<gene>
    <name evidence="4" type="ORF">Q4Q35_18490</name>
</gene>
<dbReference type="Proteomes" id="UP001176883">
    <property type="component" value="Unassembled WGS sequence"/>
</dbReference>
<dbReference type="Pfam" id="PF14498">
    <property type="entry name" value="Glyco_hyd_65N_2"/>
    <property type="match status" value="1"/>
</dbReference>
<evidence type="ECO:0000259" key="1">
    <source>
        <dbReference type="Pfam" id="PF14498"/>
    </source>
</evidence>
<dbReference type="InterPro" id="IPR016518">
    <property type="entry name" value="Alpha-L-fucosidase"/>
</dbReference>
<feature type="domain" description="Alpha fucosidase A-like C-terminal" evidence="2">
    <location>
        <begin position="716"/>
        <end position="786"/>
    </location>
</feature>
<dbReference type="Pfam" id="PF22124">
    <property type="entry name" value="Glyco_hydro_95_cat"/>
    <property type="match status" value="1"/>
</dbReference>
<dbReference type="PANTHER" id="PTHR31084">
    <property type="entry name" value="ALPHA-L-FUCOSIDASE 2"/>
    <property type="match status" value="1"/>
</dbReference>
<reference evidence="4" key="1">
    <citation type="submission" date="2023-07" db="EMBL/GenBank/DDBJ databases">
        <title>Two novel species in the genus Flavivirga.</title>
        <authorList>
            <person name="Kwon K."/>
        </authorList>
    </citation>
    <scope>NUCLEOTIDE SEQUENCE</scope>
    <source>
        <strain evidence="4">KCTC 52353</strain>
    </source>
</reference>
<feature type="domain" description="Glycosyl hydrolase family 95 catalytic" evidence="3">
    <location>
        <begin position="307"/>
        <end position="714"/>
    </location>
</feature>
<dbReference type="InterPro" id="IPR012341">
    <property type="entry name" value="6hp_glycosidase-like_sf"/>
</dbReference>
<dbReference type="Gene3D" id="1.50.10.10">
    <property type="match status" value="1"/>
</dbReference>
<evidence type="ECO:0000313" key="5">
    <source>
        <dbReference type="Proteomes" id="UP001176883"/>
    </source>
</evidence>
<sequence length="841" mass="94404">MMNKIIAYKKNKIAVLIIVLFIVSNVFGQKKTDLKLWYTAPAADWNEALPLGNGRLGAMVFGNPAHENIQLNENTLWAGGPHRNDNPKAKEVLSEVRELIFQDKYSEAHRLAEGAFISKKSHGMPYETVGNLRLNFVGHQNFSNYHRELDIENAVNTTMYTVEGVDYKREIFTSFSDQVIVMKLTANKKGAISFSASMDRPAPSKVTLSLENENVLKMTGFGSDNKNKRLPKDVPAIKGEVEFDARVKIVPNGGELTSENNQLIVSKANSVILYISVATNFVNYNDISADPHKKAADYIAKAEKKDYKQLLSNHSALYQKYFKRVSLNLGKTDAVKKPTDVRIKEFSKGYDPSLAAIYFQFGRYLLISSSQPGGQPANLQGLWCNQLTPPWKSAYTVNINTQMNYWPAEVTNLPEMHEPLIQLVKDLSVTGKETAEVMYGVDGWVTHHNTDLWRISGPVDGATWGMWPTGGTWLSQHLWEKFMFSGDLDYLRSVYPAMKGASEFCLSFLTKDPENDWLVISPSISPEHGPKGRPKSVNIEAGTTMDNQLVFDILTKTINAAKLLNVDSEWIQKSEQTLSKLPPMQIGQYNQLQEWIEDLDDPENKHRHVSHLYGLYPSNLISPYRNPELFQGAKNTLIQRGDPSTGWSMNWKINLWARLLDGNHAYKLMGDQIKLVGRPGSPKGGGTYANMLDAHPPFQIDGNFGFTSGLTEMLVQSHDEAIHLIPALPDVWKDGNVSGLRARGSFEIIALEWKNGVVEKVVIKSKLGGNCRIRTYNELVYADKNEITLASGMNKNPFYQTPTIKKPLISKSATLNEVVLRPTYLYDIPTKIGQEIVLIKK</sequence>